<name>A0A5B6TIJ2_9BACT</name>
<evidence type="ECO:0000313" key="2">
    <source>
        <dbReference type="EMBL" id="KAA3439267.1"/>
    </source>
</evidence>
<dbReference type="Pfam" id="PF13302">
    <property type="entry name" value="Acetyltransf_3"/>
    <property type="match status" value="1"/>
</dbReference>
<keyword evidence="2" id="KW-0808">Transferase</keyword>
<dbReference type="PROSITE" id="PS51186">
    <property type="entry name" value="GNAT"/>
    <property type="match status" value="1"/>
</dbReference>
<dbReference type="SUPFAM" id="SSF55729">
    <property type="entry name" value="Acyl-CoA N-acyltransferases (Nat)"/>
    <property type="match status" value="1"/>
</dbReference>
<accession>A0A5B6TIJ2</accession>
<dbReference type="Proteomes" id="UP000324133">
    <property type="component" value="Unassembled WGS sequence"/>
</dbReference>
<dbReference type="Gene3D" id="3.40.630.30">
    <property type="match status" value="1"/>
</dbReference>
<organism evidence="2 3">
    <name type="scientific">Rufibacter hautae</name>
    <dbReference type="NCBI Taxonomy" id="2595005"/>
    <lineage>
        <taxon>Bacteria</taxon>
        <taxon>Pseudomonadati</taxon>
        <taxon>Bacteroidota</taxon>
        <taxon>Cytophagia</taxon>
        <taxon>Cytophagales</taxon>
        <taxon>Hymenobacteraceae</taxon>
        <taxon>Rufibacter</taxon>
    </lineage>
</organism>
<proteinExistence type="predicted"/>
<dbReference type="RefSeq" id="WP_149088912.1">
    <property type="nucleotide sequence ID" value="NZ_VKKY01000001.1"/>
</dbReference>
<dbReference type="InterPro" id="IPR051531">
    <property type="entry name" value="N-acetyltransferase"/>
</dbReference>
<dbReference type="PANTHER" id="PTHR43792:SF1">
    <property type="entry name" value="N-ACETYLTRANSFERASE DOMAIN-CONTAINING PROTEIN"/>
    <property type="match status" value="1"/>
</dbReference>
<keyword evidence="3" id="KW-1185">Reference proteome</keyword>
<evidence type="ECO:0000313" key="3">
    <source>
        <dbReference type="Proteomes" id="UP000324133"/>
    </source>
</evidence>
<sequence length="176" mass="21252">MQIHTPRLLLREFKQDDWHFTNLYESNEEVMRFQTSEVRSSRESQEYIQQCLEEAKEEPRTLFDLAIVLRTTNMLIGRVGMKVDYDAEEAVLWYILNQTYWNKGYTTEAASAMIHFGFDDLQLHRIWADCDPRNIGSYRIMEKLGMRREAHFRENIFIKGHWCDSYVYALLDHEWR</sequence>
<feature type="domain" description="N-acetyltransferase" evidence="1">
    <location>
        <begin position="8"/>
        <end position="173"/>
    </location>
</feature>
<dbReference type="AlphaFoldDB" id="A0A5B6TIJ2"/>
<reference evidence="2 3" key="1">
    <citation type="submission" date="2019-07" db="EMBL/GenBank/DDBJ databases">
        <title>Rufibacter sp. nov., isolated from lake sediment.</title>
        <authorList>
            <person name="Qu J.-H."/>
        </authorList>
    </citation>
    <scope>NUCLEOTIDE SEQUENCE [LARGE SCALE GENOMIC DNA]</scope>
    <source>
        <strain evidence="2 3">NBS58-1</strain>
    </source>
</reference>
<comment type="caution">
    <text evidence="2">The sequence shown here is derived from an EMBL/GenBank/DDBJ whole genome shotgun (WGS) entry which is preliminary data.</text>
</comment>
<dbReference type="InterPro" id="IPR000182">
    <property type="entry name" value="GNAT_dom"/>
</dbReference>
<protein>
    <submittedName>
        <fullName evidence="2">GNAT family N-acetyltransferase</fullName>
    </submittedName>
</protein>
<dbReference type="OrthoDB" id="9788916at2"/>
<dbReference type="GO" id="GO:0016747">
    <property type="term" value="F:acyltransferase activity, transferring groups other than amino-acyl groups"/>
    <property type="evidence" value="ECO:0007669"/>
    <property type="project" value="InterPro"/>
</dbReference>
<dbReference type="EMBL" id="VKKY01000001">
    <property type="protein sequence ID" value="KAA3439267.1"/>
    <property type="molecule type" value="Genomic_DNA"/>
</dbReference>
<dbReference type="PANTHER" id="PTHR43792">
    <property type="entry name" value="GNAT FAMILY, PUTATIVE (AFU_ORTHOLOGUE AFUA_3G00765)-RELATED-RELATED"/>
    <property type="match status" value="1"/>
</dbReference>
<evidence type="ECO:0000259" key="1">
    <source>
        <dbReference type="PROSITE" id="PS51186"/>
    </source>
</evidence>
<dbReference type="InterPro" id="IPR016181">
    <property type="entry name" value="Acyl_CoA_acyltransferase"/>
</dbReference>
<gene>
    <name evidence="2" type="ORF">FOA19_00860</name>
</gene>